<dbReference type="SUPFAM" id="SSF53335">
    <property type="entry name" value="S-adenosyl-L-methionine-dependent methyltransferases"/>
    <property type="match status" value="1"/>
</dbReference>
<accession>A0AA38Q637</accession>
<proteinExistence type="predicted"/>
<name>A0AA38Q637_9AGAR</name>
<dbReference type="EMBL" id="MU801913">
    <property type="protein sequence ID" value="KAJ3988168.1"/>
    <property type="molecule type" value="Genomic_DNA"/>
</dbReference>
<protein>
    <recommendedName>
        <fullName evidence="3">S-adenosyl-L-methionine-dependent methyltransferase</fullName>
    </recommendedName>
</protein>
<organism evidence="1 2">
    <name type="scientific">Lentinula detonsa</name>
    <dbReference type="NCBI Taxonomy" id="2804962"/>
    <lineage>
        <taxon>Eukaryota</taxon>
        <taxon>Fungi</taxon>
        <taxon>Dikarya</taxon>
        <taxon>Basidiomycota</taxon>
        <taxon>Agaricomycotina</taxon>
        <taxon>Agaricomycetes</taxon>
        <taxon>Agaricomycetidae</taxon>
        <taxon>Agaricales</taxon>
        <taxon>Marasmiineae</taxon>
        <taxon>Omphalotaceae</taxon>
        <taxon>Lentinula</taxon>
    </lineage>
</organism>
<dbReference type="PANTHER" id="PTHR43591">
    <property type="entry name" value="METHYLTRANSFERASE"/>
    <property type="match status" value="1"/>
</dbReference>
<reference evidence="1" key="1">
    <citation type="submission" date="2022-08" db="EMBL/GenBank/DDBJ databases">
        <authorList>
            <consortium name="DOE Joint Genome Institute"/>
            <person name="Min B."/>
            <person name="Riley R."/>
            <person name="Sierra-Patev S."/>
            <person name="Naranjo-Ortiz M."/>
            <person name="Looney B."/>
            <person name="Konkel Z."/>
            <person name="Slot J.C."/>
            <person name="Sakamoto Y."/>
            <person name="Steenwyk J.L."/>
            <person name="Rokas A."/>
            <person name="Carro J."/>
            <person name="Camarero S."/>
            <person name="Ferreira P."/>
            <person name="Molpeceres G."/>
            <person name="Ruiz-Duenas F.J."/>
            <person name="Serrano A."/>
            <person name="Henrissat B."/>
            <person name="Drula E."/>
            <person name="Hughes K.W."/>
            <person name="Mata J.L."/>
            <person name="Ishikawa N.K."/>
            <person name="Vargas-Isla R."/>
            <person name="Ushijima S."/>
            <person name="Smith C.A."/>
            <person name="Ahrendt S."/>
            <person name="Andreopoulos W."/>
            <person name="He G."/>
            <person name="Labutti K."/>
            <person name="Lipzen A."/>
            <person name="Ng V."/>
            <person name="Sandor L."/>
            <person name="Barry K."/>
            <person name="Martinez A.T."/>
            <person name="Xiao Y."/>
            <person name="Gibbons J.G."/>
            <person name="Terashima K."/>
            <person name="Hibbett D.S."/>
            <person name="Grigoriev I.V."/>
        </authorList>
    </citation>
    <scope>NUCLEOTIDE SEQUENCE</scope>
    <source>
        <strain evidence="1">TFB7829</strain>
    </source>
</reference>
<evidence type="ECO:0008006" key="3">
    <source>
        <dbReference type="Google" id="ProtNLM"/>
    </source>
</evidence>
<evidence type="ECO:0000313" key="1">
    <source>
        <dbReference type="EMBL" id="KAJ3988168.1"/>
    </source>
</evidence>
<evidence type="ECO:0000313" key="2">
    <source>
        <dbReference type="Proteomes" id="UP001163850"/>
    </source>
</evidence>
<comment type="caution">
    <text evidence="1">The sequence shown here is derived from an EMBL/GenBank/DDBJ whole genome shotgun (WGS) entry which is preliminary data.</text>
</comment>
<gene>
    <name evidence="1" type="ORF">F5890DRAFT_584126</name>
</gene>
<sequence>MLNNPPVNLISLIKLRYKISIYRFSEQKKTIYAPLKMNDESSQRYYASKQYLLPADNVETKRLDAQHDMITNVFEGRLSTAPTTLITGDRVLESAAGSGIWALEFFEKNCADGIILDIECIDISSAQFPTTHPPQIHFSVNSVVDLPNPEWSDTFAYAHQRLLVAAMNDSLWRSAVSELFRVIRPDGWVELVEIEAQDFSSWSVGPNSTKLASLINAMYGAKGVIGDLSVYLPAILKEAGFTDVKCDKRRASIGGEVDATPHKVTDVQGYNSGMWRELWMGMKGPVVEAGGYGIVETVQEYEALVESSTVEWKASKEAYTTFFAILAHKGEM</sequence>
<dbReference type="InterPro" id="IPR029063">
    <property type="entry name" value="SAM-dependent_MTases_sf"/>
</dbReference>
<dbReference type="AlphaFoldDB" id="A0AA38Q637"/>
<dbReference type="Proteomes" id="UP001163850">
    <property type="component" value="Unassembled WGS sequence"/>
</dbReference>
<dbReference type="Pfam" id="PF13489">
    <property type="entry name" value="Methyltransf_23"/>
    <property type="match status" value="1"/>
</dbReference>
<dbReference type="Gene3D" id="3.40.50.150">
    <property type="entry name" value="Vaccinia Virus protein VP39"/>
    <property type="match status" value="1"/>
</dbReference>